<accession>A0ABN9SQW3</accession>
<keyword evidence="1" id="KW-0472">Membrane</keyword>
<dbReference type="InterPro" id="IPR006201">
    <property type="entry name" value="Neur_channel"/>
</dbReference>
<feature type="transmembrane region" description="Helical" evidence="1">
    <location>
        <begin position="220"/>
        <end position="241"/>
    </location>
</feature>
<feature type="transmembrane region" description="Helical" evidence="1">
    <location>
        <begin position="285"/>
        <end position="305"/>
    </location>
</feature>
<keyword evidence="3" id="KW-1185">Reference proteome</keyword>
<protein>
    <recommendedName>
        <fullName evidence="4">SAM domain-containing protein</fullName>
    </recommendedName>
</protein>
<feature type="transmembrane region" description="Helical" evidence="1">
    <location>
        <begin position="326"/>
        <end position="348"/>
    </location>
</feature>
<dbReference type="SUPFAM" id="SSF47769">
    <property type="entry name" value="SAM/Pointed domain"/>
    <property type="match status" value="1"/>
</dbReference>
<dbReference type="InterPro" id="IPR013761">
    <property type="entry name" value="SAM/pointed_sf"/>
</dbReference>
<reference evidence="2" key="1">
    <citation type="submission" date="2023-10" db="EMBL/GenBank/DDBJ databases">
        <authorList>
            <person name="Chen Y."/>
            <person name="Shah S."/>
            <person name="Dougan E. K."/>
            <person name="Thang M."/>
            <person name="Chan C."/>
        </authorList>
    </citation>
    <scope>NUCLEOTIDE SEQUENCE [LARGE SCALE GENOMIC DNA]</scope>
</reference>
<dbReference type="PANTHER" id="PTHR18945">
    <property type="entry name" value="NEUROTRANSMITTER GATED ION CHANNEL"/>
    <property type="match status" value="1"/>
</dbReference>
<keyword evidence="1" id="KW-0812">Transmembrane</keyword>
<dbReference type="Gene3D" id="1.10.150.50">
    <property type="entry name" value="Transcription Factor, Ets-1"/>
    <property type="match status" value="1"/>
</dbReference>
<dbReference type="Proteomes" id="UP001189429">
    <property type="component" value="Unassembled WGS sequence"/>
</dbReference>
<organism evidence="2 3">
    <name type="scientific">Prorocentrum cordatum</name>
    <dbReference type="NCBI Taxonomy" id="2364126"/>
    <lineage>
        <taxon>Eukaryota</taxon>
        <taxon>Sar</taxon>
        <taxon>Alveolata</taxon>
        <taxon>Dinophyceae</taxon>
        <taxon>Prorocentrales</taxon>
        <taxon>Prorocentraceae</taxon>
        <taxon>Prorocentrum</taxon>
    </lineage>
</organism>
<dbReference type="EMBL" id="CAUYUJ010012536">
    <property type="protein sequence ID" value="CAK0834144.1"/>
    <property type="molecule type" value="Genomic_DNA"/>
</dbReference>
<evidence type="ECO:0008006" key="4">
    <source>
        <dbReference type="Google" id="ProtNLM"/>
    </source>
</evidence>
<dbReference type="Gene3D" id="1.20.58.390">
    <property type="entry name" value="Neurotransmitter-gated ion-channel transmembrane domain"/>
    <property type="match status" value="1"/>
</dbReference>
<evidence type="ECO:0000313" key="3">
    <source>
        <dbReference type="Proteomes" id="UP001189429"/>
    </source>
</evidence>
<comment type="caution">
    <text evidence="2">The sequence shown here is derived from an EMBL/GenBank/DDBJ whole genome shotgun (WGS) entry which is preliminary data.</text>
</comment>
<keyword evidence="1" id="KW-1133">Transmembrane helix</keyword>
<proteinExistence type="predicted"/>
<dbReference type="SUPFAM" id="SSF90112">
    <property type="entry name" value="Neurotransmitter-gated ion-channel transmembrane pore"/>
    <property type="match status" value="1"/>
</dbReference>
<name>A0ABN9SQW3_9DINO</name>
<evidence type="ECO:0000256" key="1">
    <source>
        <dbReference type="SAM" id="Phobius"/>
    </source>
</evidence>
<dbReference type="InterPro" id="IPR038050">
    <property type="entry name" value="Neuro_actylchol_rec"/>
</dbReference>
<evidence type="ECO:0000313" key="2">
    <source>
        <dbReference type="EMBL" id="CAK0834144.1"/>
    </source>
</evidence>
<dbReference type="InterPro" id="IPR036719">
    <property type="entry name" value="Neuro-gated_channel_TM_sf"/>
</dbReference>
<gene>
    <name evidence="2" type="ORF">PCOR1329_LOCUS31629</name>
</gene>
<sequence length="481" mass="55295">MGQGLGACTAPEVRCAAAELVRCRAFVRVTRIDPQEGVFEVRMKCLWSFRTRNSGEQAEITMRGVPGIRMPGLRVTVEESRIWKDLNFDNSEAMGLSRSGPSKNTLFWRGTSIFTMSGWKAFDLINFPFDRHILNLERVEFVWRSDKDSADYHKSLKVVQFTTETSSMLPEWETYHALVEPLVVHDTKLERTIDHVGAMKIPTYATKFSVRLRIERKCRFYSWQVFFVVYLITMLSCFPLGMPPQENFLGDRLNMYAAGVLTLVAYKTGINDHLPNVPYQTFTDWYLLAAIMTLFFAAVGTLYPYRLSQVVDDKEEYDMRYQILDCAENVTAGLLFVVWTLVVVWVFFVKPGRRTPWDSIMQADTDAFGRDDAHSLEEDEEEPRALHHLDGSSVTKDFQHLMQTRALVPKLRRQKPLLEWDRDEVAHFLRTLQLGHCVEKLAEEVDGCTLAALSEQQLLDRGFTALQAKKVATRVREAGRC</sequence>